<name>A0ABS8PKU3_9BACT</name>
<dbReference type="RefSeq" id="WP_231002625.1">
    <property type="nucleotide sequence ID" value="NZ_JAJNEC010000003.1"/>
</dbReference>
<dbReference type="Pfam" id="PF16542">
    <property type="entry name" value="PNKP_ligase"/>
    <property type="match status" value="1"/>
</dbReference>
<gene>
    <name evidence="2" type="ORF">LQ567_03040</name>
</gene>
<dbReference type="EMBL" id="JAJNEC010000003">
    <property type="protein sequence ID" value="MCD2421721.1"/>
    <property type="molecule type" value="Genomic_DNA"/>
</dbReference>
<evidence type="ECO:0000313" key="2">
    <source>
        <dbReference type="EMBL" id="MCD2421721.1"/>
    </source>
</evidence>
<dbReference type="Gene3D" id="3.30.470.30">
    <property type="entry name" value="DNA ligase/mRNA capping enzyme"/>
    <property type="match status" value="2"/>
</dbReference>
<dbReference type="Proteomes" id="UP001199816">
    <property type="component" value="Unassembled WGS sequence"/>
</dbReference>
<proteinExistence type="predicted"/>
<sequence length="400" mass="46874">MKSNDKIQELRKIRARIDWMAQHKINAFSPTIAPAPKSVERNEIESIYEGLRYYLRNGVQDVVIQRKYMGSYCDIYLHKNPEDTYFVSRNGHKIEHINLTEAKIACEGLYDRFDWTELEIVIIQAELLPWNVLGKGLIEKEFEAYLNAHKERLSFFRESTLMNKILSVKSGEAYTTFDKDSMELKPAAFKAKYPAHIIRQYEALRDFDIPNITQYTQGVHIFENQVTHYGKEAALYFKPFNILKKIYATGREEIPNDNRTYQQINDDEMKVLHLNSELEIAESATGIYEWFTSLSEEMEEGIVIKPLKAFATGLPPAFKVRNNNYLTMIYGVHFQHELEHQVKKRNIRGKLACSINDWAINYQLLLVPYSEITPENYYYKNLMLDRILEEATESRLDHAL</sequence>
<protein>
    <recommendedName>
        <fullName evidence="1">Polynucleotide kinase-phosphatase ligase domain-containing protein</fullName>
    </recommendedName>
</protein>
<comment type="caution">
    <text evidence="2">The sequence shown here is derived from an EMBL/GenBank/DDBJ whole genome shotgun (WGS) entry which is preliminary data.</text>
</comment>
<evidence type="ECO:0000313" key="3">
    <source>
        <dbReference type="Proteomes" id="UP001199816"/>
    </source>
</evidence>
<dbReference type="InterPro" id="IPR032380">
    <property type="entry name" value="PNKP_ligase_dom"/>
</dbReference>
<organism evidence="2 3">
    <name type="scientific">Niabella pedocola</name>
    <dbReference type="NCBI Taxonomy" id="1752077"/>
    <lineage>
        <taxon>Bacteria</taxon>
        <taxon>Pseudomonadati</taxon>
        <taxon>Bacteroidota</taxon>
        <taxon>Chitinophagia</taxon>
        <taxon>Chitinophagales</taxon>
        <taxon>Chitinophagaceae</taxon>
        <taxon>Niabella</taxon>
    </lineage>
</organism>
<keyword evidence="3" id="KW-1185">Reference proteome</keyword>
<accession>A0ABS8PKU3</accession>
<reference evidence="2 3" key="1">
    <citation type="submission" date="2021-11" db="EMBL/GenBank/DDBJ databases">
        <title>Genomic of Niabella pedocola.</title>
        <authorList>
            <person name="Wu T."/>
        </authorList>
    </citation>
    <scope>NUCLEOTIDE SEQUENCE [LARGE SCALE GENOMIC DNA]</scope>
    <source>
        <strain evidence="2 3">JCM 31011</strain>
    </source>
</reference>
<feature type="domain" description="Polynucleotide kinase-phosphatase ligase" evidence="1">
    <location>
        <begin position="28"/>
        <end position="360"/>
    </location>
</feature>
<evidence type="ECO:0000259" key="1">
    <source>
        <dbReference type="Pfam" id="PF16542"/>
    </source>
</evidence>